<organism evidence="6 7">
    <name type="scientific">Rhododendron williamsianum</name>
    <dbReference type="NCBI Taxonomy" id="262921"/>
    <lineage>
        <taxon>Eukaryota</taxon>
        <taxon>Viridiplantae</taxon>
        <taxon>Streptophyta</taxon>
        <taxon>Embryophyta</taxon>
        <taxon>Tracheophyta</taxon>
        <taxon>Spermatophyta</taxon>
        <taxon>Magnoliopsida</taxon>
        <taxon>eudicotyledons</taxon>
        <taxon>Gunneridae</taxon>
        <taxon>Pentapetalae</taxon>
        <taxon>asterids</taxon>
        <taxon>Ericales</taxon>
        <taxon>Ericaceae</taxon>
        <taxon>Ericoideae</taxon>
        <taxon>Rhodoreae</taxon>
        <taxon>Rhododendron</taxon>
    </lineage>
</organism>
<keyword evidence="2" id="KW-0810">Translation regulation</keyword>
<dbReference type="OrthoDB" id="668540at2759"/>
<dbReference type="InterPro" id="IPR033133">
    <property type="entry name" value="PUM-HD"/>
</dbReference>
<evidence type="ECO:0000256" key="1">
    <source>
        <dbReference type="ARBA" id="ARBA00022737"/>
    </source>
</evidence>
<dbReference type="PANTHER" id="PTHR12537">
    <property type="entry name" value="RNA BINDING PROTEIN PUMILIO-RELATED"/>
    <property type="match status" value="1"/>
</dbReference>
<dbReference type="SUPFAM" id="SSF48371">
    <property type="entry name" value="ARM repeat"/>
    <property type="match status" value="1"/>
</dbReference>
<sequence>MIKTLSSAYYESHCNKRLTCVFGYPQFQWKFNFVVQLLLELGIAEVTENLPRQVGGSYLALSRKKYSSCVVERCLRKAGEEQASWIILELLTSPNVCELLVDPFGNFVIQTALEVSQLLAAGQGDIKLSMIKSGIEILGLLLFRVISCEIFRKVKDYSFIMKGFVYEGGNPQGFVQFSPTECSCYALQSFREKGPGTLQRFEAAA</sequence>
<dbReference type="InterPro" id="IPR016024">
    <property type="entry name" value="ARM-type_fold"/>
</dbReference>
<dbReference type="PROSITE" id="PS50303">
    <property type="entry name" value="PUM_HD"/>
    <property type="match status" value="1"/>
</dbReference>
<dbReference type="PROSITE" id="PS50302">
    <property type="entry name" value="PUM"/>
    <property type="match status" value="1"/>
</dbReference>
<feature type="domain" description="PUM-HD" evidence="5">
    <location>
        <begin position="1"/>
        <end position="158"/>
    </location>
</feature>
<dbReference type="InterPro" id="IPR001313">
    <property type="entry name" value="Pumilio_RNA-bd_rpt"/>
</dbReference>
<dbReference type="GO" id="GO:0003729">
    <property type="term" value="F:mRNA binding"/>
    <property type="evidence" value="ECO:0007669"/>
    <property type="project" value="TreeGrafter"/>
</dbReference>
<evidence type="ECO:0000256" key="2">
    <source>
        <dbReference type="ARBA" id="ARBA00022845"/>
    </source>
</evidence>
<feature type="repeat" description="Pumilio" evidence="4">
    <location>
        <begin position="89"/>
        <end position="132"/>
    </location>
</feature>
<evidence type="ECO:0000313" key="6">
    <source>
        <dbReference type="EMBL" id="KAE9457222.1"/>
    </source>
</evidence>
<dbReference type="Pfam" id="PF00806">
    <property type="entry name" value="PUF"/>
    <property type="match status" value="2"/>
</dbReference>
<dbReference type="GO" id="GO:0006417">
    <property type="term" value="P:regulation of translation"/>
    <property type="evidence" value="ECO:0007669"/>
    <property type="project" value="UniProtKB-KW"/>
</dbReference>
<accession>A0A6A4LIN3</accession>
<proteinExistence type="predicted"/>
<reference evidence="6 7" key="1">
    <citation type="journal article" date="2019" name="Genome Biol. Evol.">
        <title>The Rhododendron genome and chromosomal organization provide insight into shared whole-genome duplications across the heath family (Ericaceae).</title>
        <authorList>
            <person name="Soza V.L."/>
            <person name="Lindsley D."/>
            <person name="Waalkes A."/>
            <person name="Ramage E."/>
            <person name="Patwardhan R.P."/>
            <person name="Burton J.N."/>
            <person name="Adey A."/>
            <person name="Kumar A."/>
            <person name="Qiu R."/>
            <person name="Shendure J."/>
            <person name="Hall B."/>
        </authorList>
    </citation>
    <scope>NUCLEOTIDE SEQUENCE [LARGE SCALE GENOMIC DNA]</scope>
    <source>
        <strain evidence="6">RSF 1966-606</strain>
    </source>
</reference>
<evidence type="ECO:0000313" key="7">
    <source>
        <dbReference type="Proteomes" id="UP000428333"/>
    </source>
</evidence>
<dbReference type="Gene3D" id="1.25.10.10">
    <property type="entry name" value="Leucine-rich Repeat Variant"/>
    <property type="match status" value="1"/>
</dbReference>
<keyword evidence="3" id="KW-0694">RNA-binding</keyword>
<dbReference type="SMART" id="SM00025">
    <property type="entry name" value="Pumilio"/>
    <property type="match status" value="2"/>
</dbReference>
<dbReference type="Proteomes" id="UP000428333">
    <property type="component" value="Linkage Group LG06"/>
</dbReference>
<comment type="caution">
    <text evidence="6">The sequence shown here is derived from an EMBL/GenBank/DDBJ whole genome shotgun (WGS) entry which is preliminary data.</text>
</comment>
<dbReference type="AlphaFoldDB" id="A0A6A4LIN3"/>
<evidence type="ECO:0000256" key="3">
    <source>
        <dbReference type="ARBA" id="ARBA00022884"/>
    </source>
</evidence>
<dbReference type="EMBL" id="QEFC01001524">
    <property type="protein sequence ID" value="KAE9457222.1"/>
    <property type="molecule type" value="Genomic_DNA"/>
</dbReference>
<feature type="non-terminal residue" evidence="6">
    <location>
        <position position="1"/>
    </location>
</feature>
<keyword evidence="1" id="KW-0677">Repeat</keyword>
<dbReference type="GO" id="GO:0005737">
    <property type="term" value="C:cytoplasm"/>
    <property type="evidence" value="ECO:0007669"/>
    <property type="project" value="TreeGrafter"/>
</dbReference>
<dbReference type="InterPro" id="IPR011989">
    <property type="entry name" value="ARM-like"/>
</dbReference>
<dbReference type="PANTHER" id="PTHR12537:SF63">
    <property type="entry name" value="PUMILIO HOMOLOG 15"/>
    <property type="match status" value="1"/>
</dbReference>
<protein>
    <recommendedName>
        <fullName evidence="5">PUM-HD domain-containing protein</fullName>
    </recommendedName>
</protein>
<evidence type="ECO:0000256" key="4">
    <source>
        <dbReference type="PROSITE-ProRule" id="PRU00317"/>
    </source>
</evidence>
<name>A0A6A4LIN3_9ERIC</name>
<gene>
    <name evidence="6" type="ORF">C3L33_10875</name>
</gene>
<evidence type="ECO:0000259" key="5">
    <source>
        <dbReference type="PROSITE" id="PS50303"/>
    </source>
</evidence>
<keyword evidence="7" id="KW-1185">Reference proteome</keyword>